<evidence type="ECO:0000256" key="3">
    <source>
        <dbReference type="ARBA" id="ARBA00022729"/>
    </source>
</evidence>
<reference evidence="6" key="1">
    <citation type="journal article" date="2021" name="Microorganisms">
        <title>Acidisoma silvae sp. nov. and Acidisomacellulosilytica sp. nov., Two Acidophilic Bacteria Isolated from Decaying Wood, Hydrolyzing Cellulose and Producing Poly-3-hydroxybutyrate.</title>
        <authorList>
            <person name="Mieszkin S."/>
            <person name="Pouder E."/>
            <person name="Uroz S."/>
            <person name="Simon-Colin C."/>
            <person name="Alain K."/>
        </authorList>
    </citation>
    <scope>NUCLEOTIDE SEQUENCE</scope>
    <source>
        <strain evidence="6">HW T2.11</strain>
    </source>
</reference>
<evidence type="ECO:0000259" key="5">
    <source>
        <dbReference type="SMART" id="SM00062"/>
    </source>
</evidence>
<keyword evidence="2" id="KW-0813">Transport</keyword>
<dbReference type="InterPro" id="IPR001638">
    <property type="entry name" value="Solute-binding_3/MltF_N"/>
</dbReference>
<dbReference type="SMART" id="SM00062">
    <property type="entry name" value="PBPb"/>
    <property type="match status" value="1"/>
</dbReference>
<keyword evidence="7" id="KW-1185">Reference proteome</keyword>
<dbReference type="SUPFAM" id="SSF53850">
    <property type="entry name" value="Periplasmic binding protein-like II"/>
    <property type="match status" value="1"/>
</dbReference>
<evidence type="ECO:0000256" key="1">
    <source>
        <dbReference type="ARBA" id="ARBA00010333"/>
    </source>
</evidence>
<feature type="chain" id="PRO_5037062908" evidence="4">
    <location>
        <begin position="25"/>
        <end position="275"/>
    </location>
</feature>
<dbReference type="AlphaFoldDB" id="A0A964E0Y0"/>
<sequence>MTLFGKTMLATTVLALGFAGHASAQSQSALDKIEQSKVLRCGIMLDSPPAGYRDENNQPDGYDVAYCKDMAAALGAKPDIVEVSSPDRIPALVSNRIDVLVASTTPTPQRELTVAFSQPYTNNVMVVVTNKSTGIKTFADLKGKHLGGVVGSTPEQLFKAKMATDWKNAGTTYTGYASDAETDMALEQGKIDAILIDNSVFRALAGSGQFPNLVMGGNAPLNDWGSLAVRRDDFQFLNWVREFVFQQVQSGRFAELYKKYYGVDAPPLTADGVTF</sequence>
<comment type="similarity">
    <text evidence="1">Belongs to the bacterial solute-binding protein 3 family.</text>
</comment>
<dbReference type="EMBL" id="JAESVB010000015">
    <property type="protein sequence ID" value="MCB8877637.1"/>
    <property type="molecule type" value="Genomic_DNA"/>
</dbReference>
<organism evidence="6 7">
    <name type="scientific">Acidisoma silvae</name>
    <dbReference type="NCBI Taxonomy" id="2802396"/>
    <lineage>
        <taxon>Bacteria</taxon>
        <taxon>Pseudomonadati</taxon>
        <taxon>Pseudomonadota</taxon>
        <taxon>Alphaproteobacteria</taxon>
        <taxon>Acetobacterales</taxon>
        <taxon>Acidocellaceae</taxon>
        <taxon>Acidisoma</taxon>
    </lineage>
</organism>
<evidence type="ECO:0000313" key="6">
    <source>
        <dbReference type="EMBL" id="MCB8877637.1"/>
    </source>
</evidence>
<name>A0A964E0Y0_9PROT</name>
<evidence type="ECO:0000256" key="2">
    <source>
        <dbReference type="ARBA" id="ARBA00022448"/>
    </source>
</evidence>
<reference evidence="6" key="2">
    <citation type="submission" date="2021-01" db="EMBL/GenBank/DDBJ databases">
        <authorList>
            <person name="Mieszkin S."/>
            <person name="Pouder E."/>
            <person name="Alain K."/>
        </authorList>
    </citation>
    <scope>NUCLEOTIDE SEQUENCE</scope>
    <source>
        <strain evidence="6">HW T2.11</strain>
    </source>
</reference>
<dbReference type="InterPro" id="IPR051455">
    <property type="entry name" value="Bact_solute-bind_prot3"/>
</dbReference>
<dbReference type="RefSeq" id="WP_227323284.1">
    <property type="nucleotide sequence ID" value="NZ_JAESVB010000015.1"/>
</dbReference>
<gene>
    <name evidence="6" type="ORF">ASILVAE211_20750</name>
</gene>
<dbReference type="GO" id="GO:0030288">
    <property type="term" value="C:outer membrane-bounded periplasmic space"/>
    <property type="evidence" value="ECO:0007669"/>
    <property type="project" value="TreeGrafter"/>
</dbReference>
<feature type="domain" description="Solute-binding protein family 3/N-terminal" evidence="5">
    <location>
        <begin position="38"/>
        <end position="264"/>
    </location>
</feature>
<keyword evidence="3 4" id="KW-0732">Signal</keyword>
<feature type="signal peptide" evidence="4">
    <location>
        <begin position="1"/>
        <end position="24"/>
    </location>
</feature>
<evidence type="ECO:0000256" key="4">
    <source>
        <dbReference type="SAM" id="SignalP"/>
    </source>
</evidence>
<dbReference type="GO" id="GO:0005576">
    <property type="term" value="C:extracellular region"/>
    <property type="evidence" value="ECO:0007669"/>
    <property type="project" value="TreeGrafter"/>
</dbReference>
<comment type="caution">
    <text evidence="6">The sequence shown here is derived from an EMBL/GenBank/DDBJ whole genome shotgun (WGS) entry which is preliminary data.</text>
</comment>
<accession>A0A964E0Y0</accession>
<dbReference type="Pfam" id="PF00497">
    <property type="entry name" value="SBP_bac_3"/>
    <property type="match status" value="1"/>
</dbReference>
<dbReference type="PANTHER" id="PTHR30085:SF6">
    <property type="entry name" value="ABC TRANSPORTER GLUTAMINE-BINDING PROTEIN GLNH"/>
    <property type="match status" value="1"/>
</dbReference>
<evidence type="ECO:0000313" key="7">
    <source>
        <dbReference type="Proteomes" id="UP000708298"/>
    </source>
</evidence>
<dbReference type="GO" id="GO:0006865">
    <property type="term" value="P:amino acid transport"/>
    <property type="evidence" value="ECO:0007669"/>
    <property type="project" value="TreeGrafter"/>
</dbReference>
<dbReference type="PANTHER" id="PTHR30085">
    <property type="entry name" value="AMINO ACID ABC TRANSPORTER PERMEASE"/>
    <property type="match status" value="1"/>
</dbReference>
<proteinExistence type="inferred from homology"/>
<protein>
    <submittedName>
        <fullName evidence="6">Transporter substrate-binding domain-containing protein</fullName>
    </submittedName>
</protein>
<dbReference type="Proteomes" id="UP000708298">
    <property type="component" value="Unassembled WGS sequence"/>
</dbReference>
<dbReference type="Gene3D" id="3.40.190.10">
    <property type="entry name" value="Periplasmic binding protein-like II"/>
    <property type="match status" value="2"/>
</dbReference>